<dbReference type="PROSITE" id="PS51257">
    <property type="entry name" value="PROKAR_LIPOPROTEIN"/>
    <property type="match status" value="1"/>
</dbReference>
<dbReference type="RefSeq" id="WP_025408720.1">
    <property type="nucleotide sequence ID" value="NZ_CP005754.1"/>
</dbReference>
<keyword evidence="9" id="KW-0614">Plasmid</keyword>
<dbReference type="SUPFAM" id="SSF74748">
    <property type="entry name" value="Variable surface antigen VlsE"/>
    <property type="match status" value="1"/>
</dbReference>
<organism evidence="9">
    <name type="scientific">Borrelia coriaceae ATCC 43381</name>
    <dbReference type="NCBI Taxonomy" id="1408429"/>
    <lineage>
        <taxon>Bacteria</taxon>
        <taxon>Pseudomonadati</taxon>
        <taxon>Spirochaetota</taxon>
        <taxon>Spirochaetia</taxon>
        <taxon>Spirochaetales</taxon>
        <taxon>Borreliaceae</taxon>
        <taxon>Borrelia</taxon>
    </lineage>
</organism>
<reference evidence="9" key="1">
    <citation type="submission" date="2013-04" db="EMBL/GenBank/DDBJ databases">
        <title>Comparative Genomics of Relapsing Fever Spirochetes.</title>
        <authorList>
            <person name="Schwan T.G."/>
            <person name="Raffel S.J."/>
            <person name="Porcella S.F."/>
            <person name="Martens C.A."/>
            <person name="Bruno D.P."/>
            <person name="Ricklefs S.M."/>
            <person name="Barbian K.B."/>
        </authorList>
    </citation>
    <scope>NUCLEOTIDE SEQUENCE</scope>
    <source>
        <strain evidence="9">Co53</strain>
        <plasmid evidence="9">unnamed</plasmid>
    </source>
</reference>
<evidence type="ECO:0000256" key="2">
    <source>
        <dbReference type="ARBA" id="ARBA00004459"/>
    </source>
</evidence>
<dbReference type="GO" id="GO:0009279">
    <property type="term" value="C:cell outer membrane"/>
    <property type="evidence" value="ECO:0007669"/>
    <property type="project" value="UniProtKB-SubCell"/>
</dbReference>
<evidence type="ECO:0000256" key="5">
    <source>
        <dbReference type="ARBA" id="ARBA00023139"/>
    </source>
</evidence>
<keyword evidence="4 8" id="KW-0472">Membrane</keyword>
<evidence type="ECO:0000256" key="7">
    <source>
        <dbReference type="ARBA" id="ARBA00023288"/>
    </source>
</evidence>
<evidence type="ECO:0000313" key="9">
    <source>
        <dbReference type="EMBL" id="AHH11460.1"/>
    </source>
</evidence>
<accession>W5SX33</accession>
<dbReference type="OrthoDB" id="352883at2"/>
<evidence type="ECO:0000256" key="4">
    <source>
        <dbReference type="ARBA" id="ARBA00023136"/>
    </source>
</evidence>
<evidence type="ECO:0000256" key="8">
    <source>
        <dbReference type="RuleBase" id="RU363105"/>
    </source>
</evidence>
<comment type="function">
    <text evidence="1 8">The Vlp and Vsp proteins are antigenically distinct proteins, only one vlp or vsp gene is transcriptionally active at any one time. Switching between these genes is a mechanism of host immune response evasion.</text>
</comment>
<evidence type="ECO:0000256" key="6">
    <source>
        <dbReference type="ARBA" id="ARBA00023237"/>
    </source>
</evidence>
<name>W5SX33_9SPIR</name>
<evidence type="ECO:0000256" key="1">
    <source>
        <dbReference type="ARBA" id="ARBA00003932"/>
    </source>
</evidence>
<dbReference type="Pfam" id="PF00921">
    <property type="entry name" value="Lipoprotein_2"/>
    <property type="match status" value="1"/>
</dbReference>
<comment type="subcellular location">
    <subcellularLocation>
        <location evidence="2 8">Cell outer membrane</location>
        <topology evidence="2 8">Lipid-anchor</topology>
    </subcellularLocation>
</comment>
<evidence type="ECO:0000256" key="3">
    <source>
        <dbReference type="ARBA" id="ARBA00022729"/>
    </source>
</evidence>
<keyword evidence="7 8" id="KW-0449">Lipoprotein</keyword>
<keyword evidence="5 8" id="KW-0564">Palmitate</keyword>
<geneLocation type="plasmid" evidence="9">
    <name>unnamed</name>
</geneLocation>
<keyword evidence="3" id="KW-0732">Signal</keyword>
<proteinExistence type="predicted"/>
<dbReference type="HOGENOM" id="CLU_054711_0_1_12"/>
<keyword evidence="6 8" id="KW-0998">Cell outer membrane</keyword>
<gene>
    <name evidence="9" type="ORF">BCO_0013604</name>
</gene>
<sequence length="350" mass="36446">MKINIKNIRLKNICAILFISLFLSCNNGIEELGERNNFLSSLASLGNDFLSVFTSFGDSLGGVLAFKPDTAKKSDVADYFKNIHNAVKDTKDKLNTIVDNMKAKDNPNAEAVKTKVDELIKAKLDRIIEGANEALKGTGGSEFIGNVAIQEKGGAAGDIVSLVNGIKSIVDIVLKNNEGKHNAGDGKKASGNVEERVGKSANDEAGKLFDDSGTNSGIGSTTHDAKKVAADAAKAVGAVTGADILKAMVEKNGDVTGAGAKDATIAGAIALRAMIRDGKFPGVASRASSDNTDYTAIMKGVAVSAVNKALNTLTIAIRKTIDEGLKTVKYAMNINANVTPVTTESAVTAK</sequence>
<protein>
    <recommendedName>
        <fullName evidence="8">Variable large protein</fullName>
    </recommendedName>
</protein>
<dbReference type="EMBL" id="CP005754">
    <property type="protein sequence ID" value="AHH11460.1"/>
    <property type="molecule type" value="Genomic_DNA"/>
</dbReference>
<dbReference type="InterPro" id="IPR000680">
    <property type="entry name" value="Borrelia_lipo"/>
</dbReference>
<dbReference type="AlphaFoldDB" id="W5SX33"/>